<evidence type="ECO:0000256" key="5">
    <source>
        <dbReference type="ARBA" id="ARBA00023065"/>
    </source>
</evidence>
<feature type="compositionally biased region" description="Gly residues" evidence="9">
    <location>
        <begin position="268"/>
        <end position="282"/>
    </location>
</feature>
<dbReference type="SMR" id="B4JVY5"/>
<dbReference type="eggNOG" id="KOG1418">
    <property type="taxonomic scope" value="Eukaryota"/>
</dbReference>
<dbReference type="EMBL" id="CH916375">
    <property type="protein sequence ID" value="EDV98123.1"/>
    <property type="molecule type" value="Genomic_DNA"/>
</dbReference>
<evidence type="ECO:0000256" key="9">
    <source>
        <dbReference type="SAM" id="MobiDB-lite"/>
    </source>
</evidence>
<feature type="compositionally biased region" description="Basic and acidic residues" evidence="9">
    <location>
        <begin position="12"/>
        <end position="24"/>
    </location>
</feature>
<dbReference type="Pfam" id="PF07885">
    <property type="entry name" value="Ion_trans_2"/>
    <property type="match status" value="2"/>
</dbReference>
<evidence type="ECO:0000256" key="8">
    <source>
        <dbReference type="RuleBase" id="RU003857"/>
    </source>
</evidence>
<name>B4JVY5_DROGR</name>
<comment type="similarity">
    <text evidence="8">Belongs to the two pore domain potassium channel (TC 1.A.1.8) family.</text>
</comment>
<evidence type="ECO:0000259" key="11">
    <source>
        <dbReference type="Pfam" id="PF07885"/>
    </source>
</evidence>
<evidence type="ECO:0000256" key="2">
    <source>
        <dbReference type="ARBA" id="ARBA00022448"/>
    </source>
</evidence>
<feature type="region of interest" description="Disordered" evidence="9">
    <location>
        <begin position="261"/>
        <end position="295"/>
    </location>
</feature>
<reference evidence="12 13" key="1">
    <citation type="journal article" date="2007" name="Nature">
        <title>Evolution of genes and genomes on the Drosophila phylogeny.</title>
        <authorList>
            <consortium name="Drosophila 12 Genomes Consortium"/>
            <person name="Clark A.G."/>
            <person name="Eisen M.B."/>
            <person name="Smith D.R."/>
            <person name="Bergman C.M."/>
            <person name="Oliver B."/>
            <person name="Markow T.A."/>
            <person name="Kaufman T.C."/>
            <person name="Kellis M."/>
            <person name="Gelbart W."/>
            <person name="Iyer V.N."/>
            <person name="Pollard D.A."/>
            <person name="Sackton T.B."/>
            <person name="Larracuente A.M."/>
            <person name="Singh N.D."/>
            <person name="Abad J.P."/>
            <person name="Abt D.N."/>
            <person name="Adryan B."/>
            <person name="Aguade M."/>
            <person name="Akashi H."/>
            <person name="Anderson W.W."/>
            <person name="Aquadro C.F."/>
            <person name="Ardell D.H."/>
            <person name="Arguello R."/>
            <person name="Artieri C.G."/>
            <person name="Barbash D.A."/>
            <person name="Barker D."/>
            <person name="Barsanti P."/>
            <person name="Batterham P."/>
            <person name="Batzoglou S."/>
            <person name="Begun D."/>
            <person name="Bhutkar A."/>
            <person name="Blanco E."/>
            <person name="Bosak S.A."/>
            <person name="Bradley R.K."/>
            <person name="Brand A.D."/>
            <person name="Brent M.R."/>
            <person name="Brooks A.N."/>
            <person name="Brown R.H."/>
            <person name="Butlin R.K."/>
            <person name="Caggese C."/>
            <person name="Calvi B.R."/>
            <person name="Bernardo de Carvalho A."/>
            <person name="Caspi A."/>
            <person name="Castrezana S."/>
            <person name="Celniker S.E."/>
            <person name="Chang J.L."/>
            <person name="Chapple C."/>
            <person name="Chatterji S."/>
            <person name="Chinwalla A."/>
            <person name="Civetta A."/>
            <person name="Clifton S.W."/>
            <person name="Comeron J.M."/>
            <person name="Costello J.C."/>
            <person name="Coyne J.A."/>
            <person name="Daub J."/>
            <person name="David R.G."/>
            <person name="Delcher A.L."/>
            <person name="Delehaunty K."/>
            <person name="Do C.B."/>
            <person name="Ebling H."/>
            <person name="Edwards K."/>
            <person name="Eickbush T."/>
            <person name="Evans J.D."/>
            <person name="Filipski A."/>
            <person name="Findeiss S."/>
            <person name="Freyhult E."/>
            <person name="Fulton L."/>
            <person name="Fulton R."/>
            <person name="Garcia A.C."/>
            <person name="Gardiner A."/>
            <person name="Garfield D.A."/>
            <person name="Garvin B.E."/>
            <person name="Gibson G."/>
            <person name="Gilbert D."/>
            <person name="Gnerre S."/>
            <person name="Godfrey J."/>
            <person name="Good R."/>
            <person name="Gotea V."/>
            <person name="Gravely B."/>
            <person name="Greenberg A.J."/>
            <person name="Griffiths-Jones S."/>
            <person name="Gross S."/>
            <person name="Guigo R."/>
            <person name="Gustafson E.A."/>
            <person name="Haerty W."/>
            <person name="Hahn M.W."/>
            <person name="Halligan D.L."/>
            <person name="Halpern A.L."/>
            <person name="Halter G.M."/>
            <person name="Han M.V."/>
            <person name="Heger A."/>
            <person name="Hillier L."/>
            <person name="Hinrichs A.S."/>
            <person name="Holmes I."/>
            <person name="Hoskins R.A."/>
            <person name="Hubisz M.J."/>
            <person name="Hultmark D."/>
            <person name="Huntley M.A."/>
            <person name="Jaffe D.B."/>
            <person name="Jagadeeshan S."/>
            <person name="Jeck W.R."/>
            <person name="Johnson J."/>
            <person name="Jones C.D."/>
            <person name="Jordan W.C."/>
            <person name="Karpen G.H."/>
            <person name="Kataoka E."/>
            <person name="Keightley P.D."/>
            <person name="Kheradpour P."/>
            <person name="Kirkness E.F."/>
            <person name="Koerich L.B."/>
            <person name="Kristiansen K."/>
            <person name="Kudrna D."/>
            <person name="Kulathinal R.J."/>
            <person name="Kumar S."/>
            <person name="Kwok R."/>
            <person name="Lander E."/>
            <person name="Langley C.H."/>
            <person name="Lapoint R."/>
            <person name="Lazzaro B.P."/>
            <person name="Lee S.J."/>
            <person name="Levesque L."/>
            <person name="Li R."/>
            <person name="Lin C.F."/>
            <person name="Lin M.F."/>
            <person name="Lindblad-Toh K."/>
            <person name="Llopart A."/>
            <person name="Long M."/>
            <person name="Low L."/>
            <person name="Lozovsky E."/>
            <person name="Lu J."/>
            <person name="Luo M."/>
            <person name="Machado C.A."/>
            <person name="Makalowski W."/>
            <person name="Marzo M."/>
            <person name="Matsuda M."/>
            <person name="Matzkin L."/>
            <person name="McAllister B."/>
            <person name="McBride C.S."/>
            <person name="McKernan B."/>
            <person name="McKernan K."/>
            <person name="Mendez-Lago M."/>
            <person name="Minx P."/>
            <person name="Mollenhauer M.U."/>
            <person name="Montooth K."/>
            <person name="Mount S.M."/>
            <person name="Mu X."/>
            <person name="Myers E."/>
            <person name="Negre B."/>
            <person name="Newfeld S."/>
            <person name="Nielsen R."/>
            <person name="Noor M.A."/>
            <person name="O'Grady P."/>
            <person name="Pachter L."/>
            <person name="Papaceit M."/>
            <person name="Parisi M.J."/>
            <person name="Parisi M."/>
            <person name="Parts L."/>
            <person name="Pedersen J.S."/>
            <person name="Pesole G."/>
            <person name="Phillippy A.M."/>
            <person name="Ponting C.P."/>
            <person name="Pop M."/>
            <person name="Porcelli D."/>
            <person name="Powell J.R."/>
            <person name="Prohaska S."/>
            <person name="Pruitt K."/>
            <person name="Puig M."/>
            <person name="Quesneville H."/>
            <person name="Ram K.R."/>
            <person name="Rand D."/>
            <person name="Rasmussen M.D."/>
            <person name="Reed L.K."/>
            <person name="Reenan R."/>
            <person name="Reily A."/>
            <person name="Remington K.A."/>
            <person name="Rieger T.T."/>
            <person name="Ritchie M.G."/>
            <person name="Robin C."/>
            <person name="Rogers Y.H."/>
            <person name="Rohde C."/>
            <person name="Rozas J."/>
            <person name="Rubenfield M.J."/>
            <person name="Ruiz A."/>
            <person name="Russo S."/>
            <person name="Salzberg S.L."/>
            <person name="Sanchez-Gracia A."/>
            <person name="Saranga D.J."/>
            <person name="Sato H."/>
            <person name="Schaeffer S.W."/>
            <person name="Schatz M.C."/>
            <person name="Schlenke T."/>
            <person name="Schwartz R."/>
            <person name="Segarra C."/>
            <person name="Singh R.S."/>
            <person name="Sirot L."/>
            <person name="Sirota M."/>
            <person name="Sisneros N.B."/>
            <person name="Smith C.D."/>
            <person name="Smith T.F."/>
            <person name="Spieth J."/>
            <person name="Stage D.E."/>
            <person name="Stark A."/>
            <person name="Stephan W."/>
            <person name="Strausberg R.L."/>
            <person name="Strempel S."/>
            <person name="Sturgill D."/>
            <person name="Sutton G."/>
            <person name="Sutton G.G."/>
            <person name="Tao W."/>
            <person name="Teichmann S."/>
            <person name="Tobari Y.N."/>
            <person name="Tomimura Y."/>
            <person name="Tsolas J.M."/>
            <person name="Valente V.L."/>
            <person name="Venter E."/>
            <person name="Venter J.C."/>
            <person name="Vicario S."/>
            <person name="Vieira F.G."/>
            <person name="Vilella A.J."/>
            <person name="Villasante A."/>
            <person name="Walenz B."/>
            <person name="Wang J."/>
            <person name="Wasserman M."/>
            <person name="Watts T."/>
            <person name="Wilson D."/>
            <person name="Wilson R.K."/>
            <person name="Wing R.A."/>
            <person name="Wolfner M.F."/>
            <person name="Wong A."/>
            <person name="Wong G.K."/>
            <person name="Wu C.I."/>
            <person name="Wu G."/>
            <person name="Yamamoto D."/>
            <person name="Yang H.P."/>
            <person name="Yang S.P."/>
            <person name="Yorke J.A."/>
            <person name="Yoshida K."/>
            <person name="Zdobnov E."/>
            <person name="Zhang P."/>
            <person name="Zhang Y."/>
            <person name="Zimin A.V."/>
            <person name="Baldwin J."/>
            <person name="Abdouelleil A."/>
            <person name="Abdulkadir J."/>
            <person name="Abebe A."/>
            <person name="Abera B."/>
            <person name="Abreu J."/>
            <person name="Acer S.C."/>
            <person name="Aftuck L."/>
            <person name="Alexander A."/>
            <person name="An P."/>
            <person name="Anderson E."/>
            <person name="Anderson S."/>
            <person name="Arachi H."/>
            <person name="Azer M."/>
            <person name="Bachantsang P."/>
            <person name="Barry A."/>
            <person name="Bayul T."/>
            <person name="Berlin A."/>
            <person name="Bessette D."/>
            <person name="Bloom T."/>
            <person name="Blye J."/>
            <person name="Boguslavskiy L."/>
            <person name="Bonnet C."/>
            <person name="Boukhgalter B."/>
            <person name="Bourzgui I."/>
            <person name="Brown A."/>
            <person name="Cahill P."/>
            <person name="Channer S."/>
            <person name="Cheshatsang Y."/>
            <person name="Chuda L."/>
            <person name="Citroen M."/>
            <person name="Collymore A."/>
            <person name="Cooke P."/>
            <person name="Costello M."/>
            <person name="D'Aco K."/>
            <person name="Daza R."/>
            <person name="De Haan G."/>
            <person name="DeGray S."/>
            <person name="DeMaso C."/>
            <person name="Dhargay N."/>
            <person name="Dooley K."/>
            <person name="Dooley E."/>
            <person name="Doricent M."/>
            <person name="Dorje P."/>
            <person name="Dorjee K."/>
            <person name="Dupes A."/>
            <person name="Elong R."/>
            <person name="Falk J."/>
            <person name="Farina A."/>
            <person name="Faro S."/>
            <person name="Ferguson D."/>
            <person name="Fisher S."/>
            <person name="Foley C.D."/>
            <person name="Franke A."/>
            <person name="Friedrich D."/>
            <person name="Gadbois L."/>
            <person name="Gearin G."/>
            <person name="Gearin C.R."/>
            <person name="Giannoukos G."/>
            <person name="Goode T."/>
            <person name="Graham J."/>
            <person name="Grandbois E."/>
            <person name="Grewal S."/>
            <person name="Gyaltsen K."/>
            <person name="Hafez N."/>
            <person name="Hagos B."/>
            <person name="Hall J."/>
            <person name="Henson C."/>
            <person name="Hollinger A."/>
            <person name="Honan T."/>
            <person name="Huard M.D."/>
            <person name="Hughes L."/>
            <person name="Hurhula B."/>
            <person name="Husby M.E."/>
            <person name="Kamat A."/>
            <person name="Kanga B."/>
            <person name="Kashin S."/>
            <person name="Khazanovich D."/>
            <person name="Kisner P."/>
            <person name="Lance K."/>
            <person name="Lara M."/>
            <person name="Lee W."/>
            <person name="Lennon N."/>
            <person name="Letendre F."/>
            <person name="LeVine R."/>
            <person name="Lipovsky A."/>
            <person name="Liu X."/>
            <person name="Liu J."/>
            <person name="Liu S."/>
            <person name="Lokyitsang T."/>
            <person name="Lokyitsang Y."/>
            <person name="Lubonja R."/>
            <person name="Lui A."/>
            <person name="MacDonald P."/>
            <person name="Magnisalis V."/>
            <person name="Maru K."/>
            <person name="Matthews C."/>
            <person name="McCusker W."/>
            <person name="McDonough S."/>
            <person name="Mehta T."/>
            <person name="Meldrim J."/>
            <person name="Meneus L."/>
            <person name="Mihai O."/>
            <person name="Mihalev A."/>
            <person name="Mihova T."/>
            <person name="Mittelman R."/>
            <person name="Mlenga V."/>
            <person name="Montmayeur A."/>
            <person name="Mulrain L."/>
            <person name="Navidi A."/>
            <person name="Naylor J."/>
            <person name="Negash T."/>
            <person name="Nguyen T."/>
            <person name="Nguyen N."/>
            <person name="Nicol R."/>
            <person name="Norbu C."/>
            <person name="Norbu N."/>
            <person name="Novod N."/>
            <person name="O'Neill B."/>
            <person name="Osman S."/>
            <person name="Markiewicz E."/>
            <person name="Oyono O.L."/>
            <person name="Patti C."/>
            <person name="Phunkhang P."/>
            <person name="Pierre F."/>
            <person name="Priest M."/>
            <person name="Raghuraman S."/>
            <person name="Rege F."/>
            <person name="Reyes R."/>
            <person name="Rise C."/>
            <person name="Rogov P."/>
            <person name="Ross K."/>
            <person name="Ryan E."/>
            <person name="Settipalli S."/>
            <person name="Shea T."/>
            <person name="Sherpa N."/>
            <person name="Shi L."/>
            <person name="Shih D."/>
            <person name="Sparrow T."/>
            <person name="Spaulding J."/>
            <person name="Stalker J."/>
            <person name="Stange-Thomann N."/>
            <person name="Stavropoulos S."/>
            <person name="Stone C."/>
            <person name="Strader C."/>
            <person name="Tesfaye S."/>
            <person name="Thomson T."/>
            <person name="Thoulutsang Y."/>
            <person name="Thoulutsang D."/>
            <person name="Topham K."/>
            <person name="Topping I."/>
            <person name="Tsamla T."/>
            <person name="Vassiliev H."/>
            <person name="Vo A."/>
            <person name="Wangchuk T."/>
            <person name="Wangdi T."/>
            <person name="Weiand M."/>
            <person name="Wilkinson J."/>
            <person name="Wilson A."/>
            <person name="Yadav S."/>
            <person name="Young G."/>
            <person name="Yu Q."/>
            <person name="Zembek L."/>
            <person name="Zhong D."/>
            <person name="Zimmer A."/>
            <person name="Zwirko Z."/>
            <person name="Jaffe D.B."/>
            <person name="Alvarez P."/>
            <person name="Brockman W."/>
            <person name="Butler J."/>
            <person name="Chin C."/>
            <person name="Gnerre S."/>
            <person name="Grabherr M."/>
            <person name="Kleber M."/>
            <person name="Mauceli E."/>
            <person name="MacCallum I."/>
        </authorList>
    </citation>
    <scope>NUCLEOTIDE SEQUENCE [LARGE SCALE GENOMIC DNA]</scope>
    <source>
        <strain evidence="13">Tucson 15287-2541.00</strain>
    </source>
</reference>
<dbReference type="Gene3D" id="1.10.287.70">
    <property type="match status" value="2"/>
</dbReference>
<evidence type="ECO:0000256" key="6">
    <source>
        <dbReference type="ARBA" id="ARBA00023136"/>
    </source>
</evidence>
<dbReference type="STRING" id="7222.B4JVY5"/>
<dbReference type="PANTHER" id="PTHR11003">
    <property type="entry name" value="POTASSIUM CHANNEL, SUBFAMILY K"/>
    <property type="match status" value="1"/>
</dbReference>
<comment type="subcellular location">
    <subcellularLocation>
        <location evidence="1">Membrane</location>
        <topology evidence="1">Multi-pass membrane protein</topology>
    </subcellularLocation>
</comment>
<dbReference type="PRINTS" id="PR01333">
    <property type="entry name" value="2POREKCHANEL"/>
</dbReference>
<keyword evidence="3 8" id="KW-0812">Transmembrane</keyword>
<evidence type="ECO:0000256" key="4">
    <source>
        <dbReference type="ARBA" id="ARBA00022989"/>
    </source>
</evidence>
<feature type="region of interest" description="Disordered" evidence="9">
    <location>
        <begin position="430"/>
        <end position="453"/>
    </location>
</feature>
<dbReference type="OrthoDB" id="297496at2759"/>
<proteinExistence type="inferred from homology"/>
<dbReference type="FunCoup" id="B4JVY5">
    <property type="interactions" value="115"/>
</dbReference>
<evidence type="ECO:0000313" key="12">
    <source>
        <dbReference type="EMBL" id="EDV98123.1"/>
    </source>
</evidence>
<accession>B4JVY5</accession>
<dbReference type="GO" id="GO:0022841">
    <property type="term" value="F:potassium ion leak channel activity"/>
    <property type="evidence" value="ECO:0007669"/>
    <property type="project" value="TreeGrafter"/>
</dbReference>
<dbReference type="HOGENOM" id="CLU_302334_0_0_1"/>
<feature type="compositionally biased region" description="Acidic residues" evidence="9">
    <location>
        <begin position="860"/>
        <end position="879"/>
    </location>
</feature>
<dbReference type="Proteomes" id="UP000001070">
    <property type="component" value="Unassembled WGS sequence"/>
</dbReference>
<feature type="transmembrane region" description="Helical" evidence="10">
    <location>
        <begin position="214"/>
        <end position="236"/>
    </location>
</feature>
<feature type="compositionally biased region" description="Low complexity" evidence="9">
    <location>
        <begin position="430"/>
        <end position="443"/>
    </location>
</feature>
<gene>
    <name evidence="12" type="primary">Dgri\GH22848</name>
    <name evidence="12" type="ORF">Dgri_GH22848</name>
</gene>
<evidence type="ECO:0000256" key="7">
    <source>
        <dbReference type="ARBA" id="ARBA00023303"/>
    </source>
</evidence>
<protein>
    <submittedName>
        <fullName evidence="12">GH22848</fullName>
    </submittedName>
</protein>
<feature type="transmembrane region" description="Helical" evidence="10">
    <location>
        <begin position="943"/>
        <end position="966"/>
    </location>
</feature>
<dbReference type="GO" id="GO:0030322">
    <property type="term" value="P:stabilization of membrane potential"/>
    <property type="evidence" value="ECO:0007669"/>
    <property type="project" value="TreeGrafter"/>
</dbReference>
<dbReference type="OMA" id="FNRHTLQ"/>
<evidence type="ECO:0000256" key="3">
    <source>
        <dbReference type="ARBA" id="ARBA00022692"/>
    </source>
</evidence>
<dbReference type="GO" id="GO:0005886">
    <property type="term" value="C:plasma membrane"/>
    <property type="evidence" value="ECO:0007669"/>
    <property type="project" value="TreeGrafter"/>
</dbReference>
<dbReference type="InterPro" id="IPR003280">
    <property type="entry name" value="2pore_dom_K_chnl"/>
</dbReference>
<feature type="domain" description="Potassium channel" evidence="11">
    <location>
        <begin position="168"/>
        <end position="235"/>
    </location>
</feature>
<feature type="transmembrane region" description="Helical" evidence="10">
    <location>
        <begin position="64"/>
        <end position="89"/>
    </location>
</feature>
<dbReference type="InParanoid" id="B4JVY5"/>
<organism evidence="13">
    <name type="scientific">Drosophila grimshawi</name>
    <name type="common">Hawaiian fruit fly</name>
    <name type="synonym">Idiomyia grimshawi</name>
    <dbReference type="NCBI Taxonomy" id="7222"/>
    <lineage>
        <taxon>Eukaryota</taxon>
        <taxon>Metazoa</taxon>
        <taxon>Ecdysozoa</taxon>
        <taxon>Arthropoda</taxon>
        <taxon>Hexapoda</taxon>
        <taxon>Insecta</taxon>
        <taxon>Pterygota</taxon>
        <taxon>Neoptera</taxon>
        <taxon>Endopterygota</taxon>
        <taxon>Diptera</taxon>
        <taxon>Brachycera</taxon>
        <taxon>Muscomorpha</taxon>
        <taxon>Ephydroidea</taxon>
        <taxon>Drosophilidae</taxon>
        <taxon>Drosophila</taxon>
        <taxon>Hawaiian Drosophila</taxon>
    </lineage>
</organism>
<dbReference type="GO" id="GO:0015271">
    <property type="term" value="F:outward rectifier potassium channel activity"/>
    <property type="evidence" value="ECO:0007669"/>
    <property type="project" value="TreeGrafter"/>
</dbReference>
<dbReference type="PANTHER" id="PTHR11003:SF352">
    <property type="entry name" value="BCDNA.GH04802-RELATED"/>
    <property type="match status" value="1"/>
</dbReference>
<keyword evidence="5 8" id="KW-0406">Ion transport</keyword>
<evidence type="ECO:0000256" key="10">
    <source>
        <dbReference type="SAM" id="Phobius"/>
    </source>
</evidence>
<feature type="domain" description="Potassium channel" evidence="11">
    <location>
        <begin position="893"/>
        <end position="968"/>
    </location>
</feature>
<evidence type="ECO:0000256" key="1">
    <source>
        <dbReference type="ARBA" id="ARBA00004141"/>
    </source>
</evidence>
<evidence type="ECO:0000313" key="13">
    <source>
        <dbReference type="Proteomes" id="UP000001070"/>
    </source>
</evidence>
<feature type="transmembrane region" description="Helical" evidence="10">
    <location>
        <begin position="889"/>
        <end position="908"/>
    </location>
</feature>
<feature type="region of interest" description="Disordered" evidence="9">
    <location>
        <begin position="854"/>
        <end position="880"/>
    </location>
</feature>
<keyword evidence="2 8" id="KW-0813">Transport</keyword>
<keyword evidence="4 10" id="KW-1133">Transmembrane helix</keyword>
<keyword evidence="7 8" id="KW-0407">Ion channel</keyword>
<dbReference type="PhylomeDB" id="B4JVY5"/>
<dbReference type="SUPFAM" id="SSF81324">
    <property type="entry name" value="Voltage-gated potassium channels"/>
    <property type="match status" value="2"/>
</dbReference>
<sequence length="987" mass="106394">MCDVEQAFKCNQSEDDHDAQHTEEEHDEQDVEHHQHHQQQACVKSTALAKRDASKRCLGQLLKLLLSTPGLVLLVTGYSVLGALIFPLLEAPQDLSKSAAIAKSREDCLRELWIITEKLNVLYERNWTMLVHEQLRRFEGSIVAATRPGGSGGAAAGVAAHGGSASALGHFGYDVGDTQSWTFSEALLYSVTVITTIGHGSLTPRTAAGKLATIFYALIGVPLMLMCLSSLGALLAEALQCTYMRLCCQLQRNQASAGGEKKTMATGAGAGTGIGTRTGTGSGTLTKRRHAAGNGASCKGCKYDAANSETSLNECYEYGQKATTTMKRKLSLEQAEDACQLLRNAMPSKLNQQQQQMQQQQQQHQHQQQYQQQQQQQFYQQQQPDVMLMTTTTTGNALLKYAPLPQQHQQHQQQQHQQQQQSLHYINASATQHQQQQLTTASLPRQHQQHQQPPNFVAVPSSMLRFSAPPPATTMAPPNCFAPATATIYFPFAPAPGSSPQPLVKYHTIHLQPAAKQQQQQQQHRLLATLDAHPTAAGSGHSGDLDATTSTLETITLPPPPAYQTANMHSVRRAKFVSKPMSNEINTLLTAESSDLSCRHDLLPHTLSAATITTAATGAAATTVAAALLSYTAATSNSNMQLSAGIKATATSAATAATMADNSFIAAGVCGNGVTATTAAASTAATAAATATTTTAAATLSALLSSSGNVDIMEDEDEQERERLSNCPHGTPSRVPLIASSGCAVSGAGAPLSLPHGLPHGLDKSGPGNPARGLLNATAATFQRHTLQPLNRKTLMLTRRCQKHHGTRTLYDATANTETSEDDEEHFMQHGSEQFVLKKLKKKSNTRSQECLEQLNVNATDDDDDDDVDDDDGDEDEENSLQRQVPISLVLLILMCYICVGTVVFALWENWSLVDGAYFCFVTLSTIGYGDFVPARSFNGPEVQLYACCAYLLLGLVLVAMSFSILETQLMWKCKRIAVRLKLTTSN</sequence>
<dbReference type="InterPro" id="IPR013099">
    <property type="entry name" value="K_chnl_dom"/>
</dbReference>
<feature type="region of interest" description="Disordered" evidence="9">
    <location>
        <begin position="9"/>
        <end position="37"/>
    </location>
</feature>
<keyword evidence="6 10" id="KW-0472">Membrane</keyword>
<dbReference type="AlphaFoldDB" id="B4JVY5"/>
<keyword evidence="13" id="KW-1185">Reference proteome</keyword>